<gene>
    <name evidence="2" type="ORF">Cgig2_011398</name>
</gene>
<accession>A0A9Q1KST9</accession>
<evidence type="ECO:0000256" key="1">
    <source>
        <dbReference type="SAM" id="MobiDB-lite"/>
    </source>
</evidence>
<reference evidence="2" key="1">
    <citation type="submission" date="2022-04" db="EMBL/GenBank/DDBJ databases">
        <title>Carnegiea gigantea Genome sequencing and assembly v2.</title>
        <authorList>
            <person name="Copetti D."/>
            <person name="Sanderson M.J."/>
            <person name="Burquez A."/>
            <person name="Wojciechowski M.F."/>
        </authorList>
    </citation>
    <scope>NUCLEOTIDE SEQUENCE</scope>
    <source>
        <strain evidence="2">SGP5-SGP5p</strain>
        <tissue evidence="2">Aerial part</tissue>
    </source>
</reference>
<dbReference type="Pfam" id="PF05553">
    <property type="entry name" value="DUF761"/>
    <property type="match status" value="1"/>
</dbReference>
<dbReference type="PANTHER" id="PTHR33098">
    <property type="entry name" value="COTTON FIBER (DUF761)"/>
    <property type="match status" value="1"/>
</dbReference>
<evidence type="ECO:0000313" key="2">
    <source>
        <dbReference type="EMBL" id="KAJ8448777.1"/>
    </source>
</evidence>
<keyword evidence="3" id="KW-1185">Reference proteome</keyword>
<dbReference type="AlphaFoldDB" id="A0A9Q1KST9"/>
<evidence type="ECO:0000313" key="3">
    <source>
        <dbReference type="Proteomes" id="UP001153076"/>
    </source>
</evidence>
<dbReference type="Proteomes" id="UP001153076">
    <property type="component" value="Unassembled WGS sequence"/>
</dbReference>
<feature type="region of interest" description="Disordered" evidence="1">
    <location>
        <begin position="57"/>
        <end position="88"/>
    </location>
</feature>
<proteinExistence type="predicted"/>
<dbReference type="InterPro" id="IPR008480">
    <property type="entry name" value="DUF761_pln"/>
</dbReference>
<sequence length="155" mass="17907">MGTSKSSSNQTKKWTMLIGNLKKVVYKLNFILTSSITSNHWRNLASSIFQSQKSRPYSRHLSFGDQPGLSFRGFSEDSKRGPRGSLSSWRSFSRIRSSQDYENNVGDDVDTRADVFIENFHRQLRMERQISLELRYCRNSDNNGTKPKISYVILV</sequence>
<comment type="caution">
    <text evidence="2">The sequence shown here is derived from an EMBL/GenBank/DDBJ whole genome shotgun (WGS) entry which is preliminary data.</text>
</comment>
<name>A0A9Q1KST9_9CARY</name>
<dbReference type="PANTHER" id="PTHR33098:SF112">
    <property type="entry name" value="COTTON FIBER PROTEIN"/>
    <property type="match status" value="1"/>
</dbReference>
<protein>
    <submittedName>
        <fullName evidence="2">Uncharacterized protein</fullName>
    </submittedName>
</protein>
<organism evidence="2 3">
    <name type="scientific">Carnegiea gigantea</name>
    <dbReference type="NCBI Taxonomy" id="171969"/>
    <lineage>
        <taxon>Eukaryota</taxon>
        <taxon>Viridiplantae</taxon>
        <taxon>Streptophyta</taxon>
        <taxon>Embryophyta</taxon>
        <taxon>Tracheophyta</taxon>
        <taxon>Spermatophyta</taxon>
        <taxon>Magnoliopsida</taxon>
        <taxon>eudicotyledons</taxon>
        <taxon>Gunneridae</taxon>
        <taxon>Pentapetalae</taxon>
        <taxon>Caryophyllales</taxon>
        <taxon>Cactineae</taxon>
        <taxon>Cactaceae</taxon>
        <taxon>Cactoideae</taxon>
        <taxon>Echinocereeae</taxon>
        <taxon>Carnegiea</taxon>
    </lineage>
</organism>
<dbReference type="OrthoDB" id="1682876at2759"/>
<dbReference type="EMBL" id="JAKOGI010000027">
    <property type="protein sequence ID" value="KAJ8448777.1"/>
    <property type="molecule type" value="Genomic_DNA"/>
</dbReference>